<keyword evidence="12" id="KW-0282">Flagellum</keyword>
<comment type="function">
    <text evidence="1 10">Controls the rotational direction of flagella during chemotaxis.</text>
</comment>
<dbReference type="EMBL" id="VCIW01000018">
    <property type="protein sequence ID" value="TLS49840.1"/>
    <property type="molecule type" value="Genomic_DNA"/>
</dbReference>
<gene>
    <name evidence="12" type="ORF">FE782_22825</name>
</gene>
<dbReference type="OrthoDB" id="2664574at2"/>
<evidence type="ECO:0000256" key="10">
    <source>
        <dbReference type="RuleBase" id="RU364125"/>
    </source>
</evidence>
<keyword evidence="7 10" id="KW-0283">Flagellar rotation</keyword>
<comment type="caution">
    <text evidence="12">The sequence shown here is derived from an EMBL/GenBank/DDBJ whole genome shotgun (WGS) entry which is preliminary data.</text>
</comment>
<evidence type="ECO:0000256" key="7">
    <source>
        <dbReference type="ARBA" id="ARBA00022779"/>
    </source>
</evidence>
<keyword evidence="8 10" id="KW-1133">Transmembrane helix</keyword>
<feature type="transmembrane region" description="Helical" evidence="10">
    <location>
        <begin position="7"/>
        <end position="26"/>
    </location>
</feature>
<reference evidence="12 13" key="1">
    <citation type="submission" date="2019-05" db="EMBL/GenBank/DDBJ databases">
        <authorList>
            <person name="Narsing Rao M.P."/>
            <person name="Li W.J."/>
        </authorList>
    </citation>
    <scope>NUCLEOTIDE SEQUENCE [LARGE SCALE GENOMIC DNA]</scope>
    <source>
        <strain evidence="12 13">SYSU_K30003</strain>
    </source>
</reference>
<organism evidence="12 13">
    <name type="scientific">Paenibacillus antri</name>
    <dbReference type="NCBI Taxonomy" id="2582848"/>
    <lineage>
        <taxon>Bacteria</taxon>
        <taxon>Bacillati</taxon>
        <taxon>Bacillota</taxon>
        <taxon>Bacilli</taxon>
        <taxon>Bacillales</taxon>
        <taxon>Paenibacillaceae</taxon>
        <taxon>Paenibacillus</taxon>
    </lineage>
</organism>
<dbReference type="GO" id="GO:0006935">
    <property type="term" value="P:chemotaxis"/>
    <property type="evidence" value="ECO:0007669"/>
    <property type="project" value="UniProtKB-KW"/>
</dbReference>
<dbReference type="Proteomes" id="UP000309676">
    <property type="component" value="Unassembled WGS sequence"/>
</dbReference>
<sequence length="158" mass="17540">MKKMLPWIIVILLAVTLIVGAAFVLWNSFKESSPSDPRAAAREQADQTETEHVSAEKLAEMTFAIDDVITNLSDPAYFVSASFTFEMDSVDAKHEFELLSYKMKDVINTTLTDMAPNEVQGSAGIDAISSALLNKTNELLHKGKVRHVYITKFIVTEN</sequence>
<dbReference type="AlphaFoldDB" id="A0A5R9G6U4"/>
<protein>
    <recommendedName>
        <fullName evidence="10">Flagellar protein FliL</fullName>
    </recommendedName>
</protein>
<evidence type="ECO:0000256" key="4">
    <source>
        <dbReference type="ARBA" id="ARBA00022475"/>
    </source>
</evidence>
<dbReference type="Pfam" id="PF03748">
    <property type="entry name" value="FliL"/>
    <property type="match status" value="1"/>
</dbReference>
<feature type="region of interest" description="Disordered" evidence="11">
    <location>
        <begin position="31"/>
        <end position="51"/>
    </location>
</feature>
<evidence type="ECO:0000256" key="11">
    <source>
        <dbReference type="SAM" id="MobiDB-lite"/>
    </source>
</evidence>
<name>A0A5R9G6U4_9BACL</name>
<dbReference type="GO" id="GO:0071978">
    <property type="term" value="P:bacterial-type flagellum-dependent swarming motility"/>
    <property type="evidence" value="ECO:0007669"/>
    <property type="project" value="TreeGrafter"/>
</dbReference>
<evidence type="ECO:0000256" key="9">
    <source>
        <dbReference type="ARBA" id="ARBA00023136"/>
    </source>
</evidence>
<evidence type="ECO:0000256" key="5">
    <source>
        <dbReference type="ARBA" id="ARBA00022500"/>
    </source>
</evidence>
<evidence type="ECO:0000256" key="1">
    <source>
        <dbReference type="ARBA" id="ARBA00002254"/>
    </source>
</evidence>
<keyword evidence="5 10" id="KW-0145">Chemotaxis</keyword>
<dbReference type="InterPro" id="IPR005503">
    <property type="entry name" value="FliL"/>
</dbReference>
<comment type="similarity">
    <text evidence="3 10">Belongs to the FliL family.</text>
</comment>
<comment type="subcellular location">
    <subcellularLocation>
        <location evidence="2">Cell membrane</location>
        <topology evidence="2">Single-pass membrane protein</topology>
    </subcellularLocation>
</comment>
<evidence type="ECO:0000313" key="12">
    <source>
        <dbReference type="EMBL" id="TLS49840.1"/>
    </source>
</evidence>
<evidence type="ECO:0000256" key="2">
    <source>
        <dbReference type="ARBA" id="ARBA00004162"/>
    </source>
</evidence>
<evidence type="ECO:0000256" key="3">
    <source>
        <dbReference type="ARBA" id="ARBA00008281"/>
    </source>
</evidence>
<dbReference type="PANTHER" id="PTHR35091:SF2">
    <property type="entry name" value="FLAGELLAR PROTEIN FLIL"/>
    <property type="match status" value="1"/>
</dbReference>
<keyword evidence="4 10" id="KW-1003">Cell membrane</keyword>
<dbReference type="PANTHER" id="PTHR35091">
    <property type="entry name" value="FLAGELLAR PROTEIN FLIL"/>
    <property type="match status" value="1"/>
</dbReference>
<evidence type="ECO:0000313" key="13">
    <source>
        <dbReference type="Proteomes" id="UP000309676"/>
    </source>
</evidence>
<feature type="compositionally biased region" description="Basic and acidic residues" evidence="11">
    <location>
        <begin position="39"/>
        <end position="51"/>
    </location>
</feature>
<dbReference type="GO" id="GO:0009425">
    <property type="term" value="C:bacterial-type flagellum basal body"/>
    <property type="evidence" value="ECO:0007669"/>
    <property type="project" value="InterPro"/>
</dbReference>
<proteinExistence type="inferred from homology"/>
<keyword evidence="9 10" id="KW-0472">Membrane</keyword>
<dbReference type="GO" id="GO:0005886">
    <property type="term" value="C:plasma membrane"/>
    <property type="evidence" value="ECO:0007669"/>
    <property type="project" value="UniProtKB-SubCell"/>
</dbReference>
<evidence type="ECO:0000256" key="8">
    <source>
        <dbReference type="ARBA" id="ARBA00022989"/>
    </source>
</evidence>
<keyword evidence="13" id="KW-1185">Reference proteome</keyword>
<keyword evidence="12" id="KW-0966">Cell projection</keyword>
<evidence type="ECO:0000256" key="6">
    <source>
        <dbReference type="ARBA" id="ARBA00022692"/>
    </source>
</evidence>
<keyword evidence="6 10" id="KW-0812">Transmembrane</keyword>
<keyword evidence="12" id="KW-0969">Cilium</keyword>
<accession>A0A5R9G6U4</accession>